<sequence>MAERLIKSILWLVAGTGLGYGLLVTVTPNEENLKKKLPGIDKSPDSLNRKQQFVNVLQSASNSSQPLYRLNKESIDKEIRK</sequence>
<reference evidence="2 3" key="2">
    <citation type="journal article" date="2010" name="Nucleic Acids Res.">
        <title>BeetleBase in 2010: revisions to provide comprehensive genomic information for Tribolium castaneum.</title>
        <authorList>
            <person name="Kim H.S."/>
            <person name="Murphy T."/>
            <person name="Xia J."/>
            <person name="Caragea D."/>
            <person name="Park Y."/>
            <person name="Beeman R.W."/>
            <person name="Lorenzen M.D."/>
            <person name="Butcher S."/>
            <person name="Manak J.R."/>
            <person name="Brown S.J."/>
        </authorList>
    </citation>
    <scope>GENOME REANNOTATION</scope>
    <source>
        <strain evidence="2 3">Georgia GA2</strain>
    </source>
</reference>
<dbReference type="GO" id="GO:0034551">
    <property type="term" value="P:mitochondrial respiratory chain complex III assembly"/>
    <property type="evidence" value="ECO:0007669"/>
    <property type="project" value="InterPro"/>
</dbReference>
<keyword evidence="1" id="KW-0812">Transmembrane</keyword>
<dbReference type="EMBL" id="KQ971338">
    <property type="protein sequence ID" value="KYB28156.1"/>
    <property type="molecule type" value="Genomic_DNA"/>
</dbReference>
<proteinExistence type="predicted"/>
<keyword evidence="3" id="KW-1185">Reference proteome</keyword>
<dbReference type="Proteomes" id="UP000007266">
    <property type="component" value="Linkage group 4"/>
</dbReference>
<evidence type="ECO:0000313" key="3">
    <source>
        <dbReference type="Proteomes" id="UP000007266"/>
    </source>
</evidence>
<reference evidence="2 3" key="1">
    <citation type="journal article" date="2008" name="Nature">
        <title>The genome of the model beetle and pest Tribolium castaneum.</title>
        <authorList>
            <consortium name="Tribolium Genome Sequencing Consortium"/>
            <person name="Richards S."/>
            <person name="Gibbs R.A."/>
            <person name="Weinstock G.M."/>
            <person name="Brown S.J."/>
            <person name="Denell R."/>
            <person name="Beeman R.W."/>
            <person name="Gibbs R."/>
            <person name="Beeman R.W."/>
            <person name="Brown S.J."/>
            <person name="Bucher G."/>
            <person name="Friedrich M."/>
            <person name="Grimmelikhuijzen C.J."/>
            <person name="Klingler M."/>
            <person name="Lorenzen M."/>
            <person name="Richards S."/>
            <person name="Roth S."/>
            <person name="Schroder R."/>
            <person name="Tautz D."/>
            <person name="Zdobnov E.M."/>
            <person name="Muzny D."/>
            <person name="Gibbs R.A."/>
            <person name="Weinstock G.M."/>
            <person name="Attaway T."/>
            <person name="Bell S."/>
            <person name="Buhay C.J."/>
            <person name="Chandrabose M.N."/>
            <person name="Chavez D."/>
            <person name="Clerk-Blankenburg K.P."/>
            <person name="Cree A."/>
            <person name="Dao M."/>
            <person name="Davis C."/>
            <person name="Chacko J."/>
            <person name="Dinh H."/>
            <person name="Dugan-Rocha S."/>
            <person name="Fowler G."/>
            <person name="Garner T.T."/>
            <person name="Garnes J."/>
            <person name="Gnirke A."/>
            <person name="Hawes A."/>
            <person name="Hernandez J."/>
            <person name="Hines S."/>
            <person name="Holder M."/>
            <person name="Hume J."/>
            <person name="Jhangiani S.N."/>
            <person name="Joshi V."/>
            <person name="Khan Z.M."/>
            <person name="Jackson L."/>
            <person name="Kovar C."/>
            <person name="Kowis A."/>
            <person name="Lee S."/>
            <person name="Lewis L.R."/>
            <person name="Margolis J."/>
            <person name="Morgan M."/>
            <person name="Nazareth L.V."/>
            <person name="Nguyen N."/>
            <person name="Okwuonu G."/>
            <person name="Parker D."/>
            <person name="Richards S."/>
            <person name="Ruiz S.J."/>
            <person name="Santibanez J."/>
            <person name="Savard J."/>
            <person name="Scherer S.E."/>
            <person name="Schneider B."/>
            <person name="Sodergren E."/>
            <person name="Tautz D."/>
            <person name="Vattahil S."/>
            <person name="Villasana D."/>
            <person name="White C.S."/>
            <person name="Wright R."/>
            <person name="Park Y."/>
            <person name="Beeman R.W."/>
            <person name="Lord J."/>
            <person name="Oppert B."/>
            <person name="Lorenzen M."/>
            <person name="Brown S."/>
            <person name="Wang L."/>
            <person name="Savard J."/>
            <person name="Tautz D."/>
            <person name="Richards S."/>
            <person name="Weinstock G."/>
            <person name="Gibbs R.A."/>
            <person name="Liu Y."/>
            <person name="Worley K."/>
            <person name="Weinstock G."/>
            <person name="Elsik C.G."/>
            <person name="Reese J.T."/>
            <person name="Elhaik E."/>
            <person name="Landan G."/>
            <person name="Graur D."/>
            <person name="Arensburger P."/>
            <person name="Atkinson P."/>
            <person name="Beeman R.W."/>
            <person name="Beidler J."/>
            <person name="Brown S.J."/>
            <person name="Demuth J.P."/>
            <person name="Drury D.W."/>
            <person name="Du Y.Z."/>
            <person name="Fujiwara H."/>
            <person name="Lorenzen M."/>
            <person name="Maselli V."/>
            <person name="Osanai M."/>
            <person name="Park Y."/>
            <person name="Robertson H.M."/>
            <person name="Tu Z."/>
            <person name="Wang J.J."/>
            <person name="Wang S."/>
            <person name="Richards S."/>
            <person name="Song H."/>
            <person name="Zhang L."/>
            <person name="Sodergren E."/>
            <person name="Werner D."/>
            <person name="Stanke M."/>
            <person name="Morgenstern B."/>
            <person name="Solovyev V."/>
            <person name="Kosarev P."/>
            <person name="Brown G."/>
            <person name="Chen H.C."/>
            <person name="Ermolaeva O."/>
            <person name="Hlavina W."/>
            <person name="Kapustin Y."/>
            <person name="Kiryutin B."/>
            <person name="Kitts P."/>
            <person name="Maglott D."/>
            <person name="Pruitt K."/>
            <person name="Sapojnikov V."/>
            <person name="Souvorov A."/>
            <person name="Mackey A.J."/>
            <person name="Waterhouse R.M."/>
            <person name="Wyder S."/>
            <person name="Zdobnov E.M."/>
            <person name="Zdobnov E.M."/>
            <person name="Wyder S."/>
            <person name="Kriventseva E.V."/>
            <person name="Kadowaki T."/>
            <person name="Bork P."/>
            <person name="Aranda M."/>
            <person name="Bao R."/>
            <person name="Beermann A."/>
            <person name="Berns N."/>
            <person name="Bolognesi R."/>
            <person name="Bonneton F."/>
            <person name="Bopp D."/>
            <person name="Brown S.J."/>
            <person name="Bucher G."/>
            <person name="Butts T."/>
            <person name="Chaumot A."/>
            <person name="Denell R.E."/>
            <person name="Ferrier D.E."/>
            <person name="Friedrich M."/>
            <person name="Gordon C.M."/>
            <person name="Jindra M."/>
            <person name="Klingler M."/>
            <person name="Lan Q."/>
            <person name="Lattorff H.M."/>
            <person name="Laudet V."/>
            <person name="von Levetsow C."/>
            <person name="Liu Z."/>
            <person name="Lutz R."/>
            <person name="Lynch J.A."/>
            <person name="da Fonseca R.N."/>
            <person name="Posnien N."/>
            <person name="Reuter R."/>
            <person name="Roth S."/>
            <person name="Savard J."/>
            <person name="Schinko J.B."/>
            <person name="Schmitt C."/>
            <person name="Schoppmeier M."/>
            <person name="Schroder R."/>
            <person name="Shippy T.D."/>
            <person name="Simonnet F."/>
            <person name="Marques-Souza H."/>
            <person name="Tautz D."/>
            <person name="Tomoyasu Y."/>
            <person name="Trauner J."/>
            <person name="Van der Zee M."/>
            <person name="Vervoort M."/>
            <person name="Wittkopp N."/>
            <person name="Wimmer E.A."/>
            <person name="Yang X."/>
            <person name="Jones A.K."/>
            <person name="Sattelle D.B."/>
            <person name="Ebert P.R."/>
            <person name="Nelson D."/>
            <person name="Scott J.G."/>
            <person name="Beeman R.W."/>
            <person name="Muthukrishnan S."/>
            <person name="Kramer K.J."/>
            <person name="Arakane Y."/>
            <person name="Beeman R.W."/>
            <person name="Zhu Q."/>
            <person name="Hogenkamp D."/>
            <person name="Dixit R."/>
            <person name="Oppert B."/>
            <person name="Jiang H."/>
            <person name="Zou Z."/>
            <person name="Marshall J."/>
            <person name="Elpidina E."/>
            <person name="Vinokurov K."/>
            <person name="Oppert C."/>
            <person name="Zou Z."/>
            <person name="Evans J."/>
            <person name="Lu Z."/>
            <person name="Zhao P."/>
            <person name="Sumathipala N."/>
            <person name="Altincicek B."/>
            <person name="Vilcinskas A."/>
            <person name="Williams M."/>
            <person name="Hultmark D."/>
            <person name="Hetru C."/>
            <person name="Jiang H."/>
            <person name="Grimmelikhuijzen C.J."/>
            <person name="Hauser F."/>
            <person name="Cazzamali G."/>
            <person name="Williamson M."/>
            <person name="Park Y."/>
            <person name="Li B."/>
            <person name="Tanaka Y."/>
            <person name="Predel R."/>
            <person name="Neupert S."/>
            <person name="Schachtner J."/>
            <person name="Verleyen P."/>
            <person name="Raible F."/>
            <person name="Bork P."/>
            <person name="Friedrich M."/>
            <person name="Walden K.K."/>
            <person name="Robertson H.M."/>
            <person name="Angeli S."/>
            <person name="Foret S."/>
            <person name="Bucher G."/>
            <person name="Schuetz S."/>
            <person name="Maleszka R."/>
            <person name="Wimmer E.A."/>
            <person name="Beeman R.W."/>
            <person name="Lorenzen M."/>
            <person name="Tomoyasu Y."/>
            <person name="Miller S.C."/>
            <person name="Grossmann D."/>
            <person name="Bucher G."/>
        </authorList>
    </citation>
    <scope>NUCLEOTIDE SEQUENCE [LARGE SCALE GENOMIC DNA]</scope>
    <source>
        <strain evidence="2 3">Georgia GA2</strain>
    </source>
</reference>
<name>A0A139WJQ7_TRICA</name>
<evidence type="ECO:0000256" key="1">
    <source>
        <dbReference type="SAM" id="Phobius"/>
    </source>
</evidence>
<keyword evidence="1" id="KW-1133">Transmembrane helix</keyword>
<feature type="transmembrane region" description="Helical" evidence="1">
    <location>
        <begin position="6"/>
        <end position="26"/>
    </location>
</feature>
<dbReference type="AlphaFoldDB" id="A0A139WJQ7"/>
<dbReference type="GO" id="GO:0005739">
    <property type="term" value="C:mitochondrion"/>
    <property type="evidence" value="ECO:0007669"/>
    <property type="project" value="GOC"/>
</dbReference>
<organism evidence="2 3">
    <name type="scientific">Tribolium castaneum</name>
    <name type="common">Red flour beetle</name>
    <dbReference type="NCBI Taxonomy" id="7070"/>
    <lineage>
        <taxon>Eukaryota</taxon>
        <taxon>Metazoa</taxon>
        <taxon>Ecdysozoa</taxon>
        <taxon>Arthropoda</taxon>
        <taxon>Hexapoda</taxon>
        <taxon>Insecta</taxon>
        <taxon>Pterygota</taxon>
        <taxon>Neoptera</taxon>
        <taxon>Endopterygota</taxon>
        <taxon>Coleoptera</taxon>
        <taxon>Polyphaga</taxon>
        <taxon>Cucujiformia</taxon>
        <taxon>Tenebrionidae</taxon>
        <taxon>Tenebrionidae incertae sedis</taxon>
        <taxon>Tribolium</taxon>
    </lineage>
</organism>
<accession>A0A139WJQ7</accession>
<keyword evidence="1" id="KW-0472">Membrane</keyword>
<dbReference type="InterPro" id="IPR027896">
    <property type="entry name" value="UQCC3"/>
</dbReference>
<dbReference type="Pfam" id="PF15141">
    <property type="entry name" value="UQCC3"/>
    <property type="match status" value="1"/>
</dbReference>
<gene>
    <name evidence="2" type="primary">AUGUSTUS-3.0.2_31116</name>
    <name evidence="2" type="ORF">TcasGA2_TC031116</name>
</gene>
<evidence type="ECO:0000313" key="2">
    <source>
        <dbReference type="EMBL" id="KYB28156.1"/>
    </source>
</evidence>
<protein>
    <submittedName>
        <fullName evidence="2">Uncharacterized protein</fullName>
    </submittedName>
</protein>
<dbReference type="InParanoid" id="A0A139WJQ7"/>